<proteinExistence type="predicted"/>
<reference evidence="2" key="1">
    <citation type="journal article" date="2014" name="Front. Microbiol.">
        <title>High frequency of phylogenetically diverse reductive dehalogenase-homologous genes in deep subseafloor sedimentary metagenomes.</title>
        <authorList>
            <person name="Kawai M."/>
            <person name="Futagami T."/>
            <person name="Toyoda A."/>
            <person name="Takaki Y."/>
            <person name="Nishi S."/>
            <person name="Hori S."/>
            <person name="Arai W."/>
            <person name="Tsubouchi T."/>
            <person name="Morono Y."/>
            <person name="Uchiyama I."/>
            <person name="Ito T."/>
            <person name="Fujiyama A."/>
            <person name="Inagaki F."/>
            <person name="Takami H."/>
        </authorList>
    </citation>
    <scope>NUCLEOTIDE SEQUENCE</scope>
    <source>
        <strain evidence="2">Expedition CK06-06</strain>
    </source>
</reference>
<dbReference type="SUPFAM" id="SSF51726">
    <property type="entry name" value="UROD/MetE-like"/>
    <property type="match status" value="1"/>
</dbReference>
<dbReference type="GO" id="GO:0006779">
    <property type="term" value="P:porphyrin-containing compound biosynthetic process"/>
    <property type="evidence" value="ECO:0007669"/>
    <property type="project" value="InterPro"/>
</dbReference>
<sequence>FVEKEYLLADEYDQFLANPNDFTMRVLWPRMTEGLEPLAELPSLYSIGPDPIFLGPAIATPEYLAVLDTLKKLGEASIASMQAEEDYVTEVEELGYPVSYGANFTPPFDLVADFLRGLRGTMVDMYRVPDKLLAAVELYVEPQIQAAIEWAEAVGNPRVFFWLHKGAAGFMSDEHFRKFYWPSMRKVVLALVEAGLTPILHVQGDYTPRLPHLAELPKGKVPIHYDRVDRQKAQKIMGDQQCFWGDVSSALLSTGSTEQVRDDVKELIDMFAPHGGLIVDGSVGIPDEAKPDNIA</sequence>
<comment type="caution">
    <text evidence="2">The sequence shown here is derived from an EMBL/GenBank/DDBJ whole genome shotgun (WGS) entry which is preliminary data.</text>
</comment>
<feature type="non-terminal residue" evidence="2">
    <location>
        <position position="295"/>
    </location>
</feature>
<dbReference type="PANTHER" id="PTHR47099">
    <property type="entry name" value="METHYLCOBAMIDE:COM METHYLTRANSFERASE MTBA"/>
    <property type="match status" value="1"/>
</dbReference>
<dbReference type="PANTHER" id="PTHR47099:SF1">
    <property type="entry name" value="METHYLCOBAMIDE:COM METHYLTRANSFERASE MTBA"/>
    <property type="match status" value="1"/>
</dbReference>
<dbReference type="GO" id="GO:0004853">
    <property type="term" value="F:uroporphyrinogen decarboxylase activity"/>
    <property type="evidence" value="ECO:0007669"/>
    <property type="project" value="InterPro"/>
</dbReference>
<dbReference type="InterPro" id="IPR052024">
    <property type="entry name" value="Methanogen_methyltrans"/>
</dbReference>
<dbReference type="Pfam" id="PF01208">
    <property type="entry name" value="URO-D"/>
    <property type="match status" value="1"/>
</dbReference>
<evidence type="ECO:0000259" key="1">
    <source>
        <dbReference type="Pfam" id="PF01208"/>
    </source>
</evidence>
<protein>
    <recommendedName>
        <fullName evidence="1">Uroporphyrinogen decarboxylase (URO-D) domain-containing protein</fullName>
    </recommendedName>
</protein>
<feature type="domain" description="Uroporphyrinogen decarboxylase (URO-D)" evidence="1">
    <location>
        <begin position="87"/>
        <end position="295"/>
    </location>
</feature>
<dbReference type="AlphaFoldDB" id="X1BBN7"/>
<dbReference type="EMBL" id="BART01004311">
    <property type="protein sequence ID" value="GAG69396.1"/>
    <property type="molecule type" value="Genomic_DNA"/>
</dbReference>
<feature type="non-terminal residue" evidence="2">
    <location>
        <position position="1"/>
    </location>
</feature>
<accession>X1BBN7</accession>
<name>X1BBN7_9ZZZZ</name>
<dbReference type="InterPro" id="IPR038071">
    <property type="entry name" value="UROD/MetE-like_sf"/>
</dbReference>
<gene>
    <name evidence="2" type="ORF">S01H4_10955</name>
</gene>
<dbReference type="Gene3D" id="3.20.20.210">
    <property type="match status" value="1"/>
</dbReference>
<evidence type="ECO:0000313" key="2">
    <source>
        <dbReference type="EMBL" id="GAG69396.1"/>
    </source>
</evidence>
<dbReference type="InterPro" id="IPR000257">
    <property type="entry name" value="Uroporphyrinogen_deCOase"/>
</dbReference>
<organism evidence="2">
    <name type="scientific">marine sediment metagenome</name>
    <dbReference type="NCBI Taxonomy" id="412755"/>
    <lineage>
        <taxon>unclassified sequences</taxon>
        <taxon>metagenomes</taxon>
        <taxon>ecological metagenomes</taxon>
    </lineage>
</organism>